<feature type="domain" description="Glutamine amidotransferase" evidence="13">
    <location>
        <begin position="33"/>
        <end position="195"/>
    </location>
</feature>
<keyword evidence="5 11" id="KW-0315">Glutamine amidotransferase</keyword>
<dbReference type="PIRSF" id="PIRSF000495">
    <property type="entry name" value="Amidotransf_hisH"/>
    <property type="match status" value="1"/>
</dbReference>
<dbReference type="PROSITE" id="PS51273">
    <property type="entry name" value="GATASE_TYPE_1"/>
    <property type="match status" value="1"/>
</dbReference>
<accession>A0A8J3ACK2</accession>
<dbReference type="HAMAP" id="MF_00278">
    <property type="entry name" value="HisH"/>
    <property type="match status" value="1"/>
</dbReference>
<feature type="active site" description="Nucleophile" evidence="11 12">
    <location>
        <position position="76"/>
    </location>
</feature>
<evidence type="ECO:0000259" key="13">
    <source>
        <dbReference type="Pfam" id="PF00117"/>
    </source>
</evidence>
<keyword evidence="11" id="KW-0963">Cytoplasm</keyword>
<evidence type="ECO:0000256" key="5">
    <source>
        <dbReference type="ARBA" id="ARBA00022962"/>
    </source>
</evidence>
<dbReference type="Gene3D" id="3.40.50.880">
    <property type="match status" value="1"/>
</dbReference>
<comment type="function">
    <text evidence="8 11">IGPS catalyzes the conversion of PRFAR and glutamine to IGP, AICAR and glutamate. The HisH subunit catalyzes the hydrolysis of glutamine to glutamate and ammonia as part of the synthesis of IGP and AICAR. The resulting ammonia molecule is channeled to the active site of HisF.</text>
</comment>
<dbReference type="Pfam" id="PF00117">
    <property type="entry name" value="GATase"/>
    <property type="match status" value="1"/>
</dbReference>
<keyword evidence="7 11" id="KW-0456">Lyase</keyword>
<dbReference type="GO" id="GO:0000107">
    <property type="term" value="F:imidazoleglycerol-phosphate synthase activity"/>
    <property type="evidence" value="ECO:0007669"/>
    <property type="project" value="UniProtKB-UniRule"/>
</dbReference>
<dbReference type="InterPro" id="IPR010139">
    <property type="entry name" value="Imidazole-glycPsynth_HisH"/>
</dbReference>
<protein>
    <recommendedName>
        <fullName evidence="11">Imidazole glycerol phosphate synthase subunit HisH</fullName>
        <ecNumber evidence="11">4.3.2.10</ecNumber>
    </recommendedName>
    <alternativeName>
        <fullName evidence="11">IGP synthase glutaminase subunit</fullName>
        <ecNumber evidence="11">3.5.1.2</ecNumber>
    </alternativeName>
    <alternativeName>
        <fullName evidence="11">IGP synthase subunit HisH</fullName>
    </alternativeName>
    <alternativeName>
        <fullName evidence="11">ImGP synthase subunit HisH</fullName>
        <shortName evidence="11">IGPS subunit HisH</shortName>
    </alternativeName>
</protein>
<comment type="subunit">
    <text evidence="2 11">Heterodimer of HisH and HisF.</text>
</comment>
<dbReference type="EMBL" id="BMHA01000003">
    <property type="protein sequence ID" value="GGI04373.1"/>
    <property type="molecule type" value="Genomic_DNA"/>
</dbReference>
<evidence type="ECO:0000313" key="15">
    <source>
        <dbReference type="Proteomes" id="UP000650511"/>
    </source>
</evidence>
<sequence length="201" mass="21172">MLDYDAGNVRSAKRGFDAAGADAFVTGDPEQAAAADALVVPGVGHFASCLASLRRSGLHALLEDWIASGRPVFGICVGMQLLYEASDEGDEPGLGLLTGRVERFPAGAVVPHMGWDLLHAADAHDGDPLLAGVAGERVYYVHSYYAVPTDEEPVVGRTAYGGVDFPSLVRQASVVGTQFHPEKSGEIGRRLLANWVATLPT</sequence>
<reference evidence="14" key="2">
    <citation type="submission" date="2020-09" db="EMBL/GenBank/DDBJ databases">
        <authorList>
            <person name="Sun Q."/>
            <person name="Zhou Y."/>
        </authorList>
    </citation>
    <scope>NUCLEOTIDE SEQUENCE</scope>
    <source>
        <strain evidence="14">CGMCC 1.14988</strain>
    </source>
</reference>
<dbReference type="UniPathway" id="UPA00031">
    <property type="reaction ID" value="UER00010"/>
</dbReference>
<dbReference type="InterPro" id="IPR029062">
    <property type="entry name" value="Class_I_gatase-like"/>
</dbReference>
<dbReference type="PROSITE" id="PS51274">
    <property type="entry name" value="GATASE_COBBQ"/>
    <property type="match status" value="1"/>
</dbReference>
<evidence type="ECO:0000256" key="7">
    <source>
        <dbReference type="ARBA" id="ARBA00023239"/>
    </source>
</evidence>
<evidence type="ECO:0000256" key="9">
    <source>
        <dbReference type="ARBA" id="ARBA00047838"/>
    </source>
</evidence>
<dbReference type="PANTHER" id="PTHR42701">
    <property type="entry name" value="IMIDAZOLE GLYCEROL PHOSPHATE SYNTHASE SUBUNIT HISH"/>
    <property type="match status" value="1"/>
</dbReference>
<dbReference type="CDD" id="cd01748">
    <property type="entry name" value="GATase1_IGP_Synthase"/>
    <property type="match status" value="1"/>
</dbReference>
<dbReference type="InterPro" id="IPR017926">
    <property type="entry name" value="GATASE"/>
</dbReference>
<keyword evidence="15" id="KW-1185">Reference proteome</keyword>
<dbReference type="AlphaFoldDB" id="A0A8J3ACK2"/>
<proteinExistence type="inferred from homology"/>
<evidence type="ECO:0000256" key="11">
    <source>
        <dbReference type="HAMAP-Rule" id="MF_00278"/>
    </source>
</evidence>
<keyword evidence="4 11" id="KW-0378">Hydrolase</keyword>
<gene>
    <name evidence="11 14" type="primary">hisH</name>
    <name evidence="14" type="ORF">GCM10011354_08770</name>
</gene>
<dbReference type="NCBIfam" id="TIGR01855">
    <property type="entry name" value="IMP_synth_hisH"/>
    <property type="match status" value="1"/>
</dbReference>
<keyword evidence="6 11" id="KW-0368">Histidine biosynthesis</keyword>
<name>A0A8J3ACK2_9ACTN</name>
<organism evidence="14 15">
    <name type="scientific">Egicoccus halophilus</name>
    <dbReference type="NCBI Taxonomy" id="1670830"/>
    <lineage>
        <taxon>Bacteria</taxon>
        <taxon>Bacillati</taxon>
        <taxon>Actinomycetota</taxon>
        <taxon>Nitriliruptoria</taxon>
        <taxon>Egicoccales</taxon>
        <taxon>Egicoccaceae</taxon>
        <taxon>Egicoccus</taxon>
    </lineage>
</organism>
<dbReference type="EC" id="3.5.1.2" evidence="11"/>
<dbReference type="Proteomes" id="UP000650511">
    <property type="component" value="Unassembled WGS sequence"/>
</dbReference>
<evidence type="ECO:0000256" key="12">
    <source>
        <dbReference type="PIRSR" id="PIRSR000495-1"/>
    </source>
</evidence>
<dbReference type="SUPFAM" id="SSF52317">
    <property type="entry name" value="Class I glutamine amidotransferase-like"/>
    <property type="match status" value="1"/>
</dbReference>
<comment type="pathway">
    <text evidence="1 11">Amino-acid biosynthesis; L-histidine biosynthesis; L-histidine from 5-phospho-alpha-D-ribose 1-diphosphate: step 5/9.</text>
</comment>
<feature type="active site" evidence="11 12">
    <location>
        <position position="182"/>
    </location>
</feature>
<reference evidence="14" key="1">
    <citation type="journal article" date="2014" name="Int. J. Syst. Evol. Microbiol.">
        <title>Complete genome sequence of Corynebacterium casei LMG S-19264T (=DSM 44701T), isolated from a smear-ripened cheese.</title>
        <authorList>
            <consortium name="US DOE Joint Genome Institute (JGI-PGF)"/>
            <person name="Walter F."/>
            <person name="Albersmeier A."/>
            <person name="Kalinowski J."/>
            <person name="Ruckert C."/>
        </authorList>
    </citation>
    <scope>NUCLEOTIDE SEQUENCE</scope>
    <source>
        <strain evidence="14">CGMCC 1.14988</strain>
    </source>
</reference>
<evidence type="ECO:0000256" key="6">
    <source>
        <dbReference type="ARBA" id="ARBA00023102"/>
    </source>
</evidence>
<evidence type="ECO:0000256" key="1">
    <source>
        <dbReference type="ARBA" id="ARBA00005091"/>
    </source>
</evidence>
<dbReference type="EC" id="4.3.2.10" evidence="11"/>
<comment type="caution">
    <text evidence="14">The sequence shown here is derived from an EMBL/GenBank/DDBJ whole genome shotgun (WGS) entry which is preliminary data.</text>
</comment>
<dbReference type="GO" id="GO:0000105">
    <property type="term" value="P:L-histidine biosynthetic process"/>
    <property type="evidence" value="ECO:0007669"/>
    <property type="project" value="UniProtKB-UniRule"/>
</dbReference>
<dbReference type="GO" id="GO:0004359">
    <property type="term" value="F:glutaminase activity"/>
    <property type="evidence" value="ECO:0007669"/>
    <property type="project" value="UniProtKB-EC"/>
</dbReference>
<evidence type="ECO:0000256" key="8">
    <source>
        <dbReference type="ARBA" id="ARBA00025299"/>
    </source>
</evidence>
<evidence type="ECO:0000256" key="3">
    <source>
        <dbReference type="ARBA" id="ARBA00022605"/>
    </source>
</evidence>
<evidence type="ECO:0000256" key="10">
    <source>
        <dbReference type="ARBA" id="ARBA00049534"/>
    </source>
</evidence>
<dbReference type="PANTHER" id="PTHR42701:SF1">
    <property type="entry name" value="IMIDAZOLE GLYCEROL PHOSPHATE SYNTHASE SUBUNIT HISH"/>
    <property type="match status" value="1"/>
</dbReference>
<comment type="catalytic activity">
    <reaction evidence="9 11">
        <text>5-[(5-phospho-1-deoxy-D-ribulos-1-ylimino)methylamino]-1-(5-phospho-beta-D-ribosyl)imidazole-4-carboxamide + L-glutamine = D-erythro-1-(imidazol-4-yl)glycerol 3-phosphate + 5-amino-1-(5-phospho-beta-D-ribosyl)imidazole-4-carboxamide + L-glutamate + H(+)</text>
        <dbReference type="Rhea" id="RHEA:24793"/>
        <dbReference type="ChEBI" id="CHEBI:15378"/>
        <dbReference type="ChEBI" id="CHEBI:29985"/>
        <dbReference type="ChEBI" id="CHEBI:58278"/>
        <dbReference type="ChEBI" id="CHEBI:58359"/>
        <dbReference type="ChEBI" id="CHEBI:58475"/>
        <dbReference type="ChEBI" id="CHEBI:58525"/>
        <dbReference type="EC" id="4.3.2.10"/>
    </reaction>
</comment>
<comment type="subcellular location">
    <subcellularLocation>
        <location evidence="11">Cytoplasm</location>
    </subcellularLocation>
</comment>
<dbReference type="GO" id="GO:0016829">
    <property type="term" value="F:lyase activity"/>
    <property type="evidence" value="ECO:0007669"/>
    <property type="project" value="UniProtKB-KW"/>
</dbReference>
<evidence type="ECO:0000256" key="2">
    <source>
        <dbReference type="ARBA" id="ARBA00011152"/>
    </source>
</evidence>
<dbReference type="GO" id="GO:0005737">
    <property type="term" value="C:cytoplasm"/>
    <property type="evidence" value="ECO:0007669"/>
    <property type="project" value="UniProtKB-SubCell"/>
</dbReference>
<evidence type="ECO:0000256" key="4">
    <source>
        <dbReference type="ARBA" id="ARBA00022801"/>
    </source>
</evidence>
<feature type="active site" evidence="11 12">
    <location>
        <position position="180"/>
    </location>
</feature>
<keyword evidence="3 11" id="KW-0028">Amino-acid biosynthesis</keyword>
<comment type="catalytic activity">
    <reaction evidence="10 11">
        <text>L-glutamine + H2O = L-glutamate + NH4(+)</text>
        <dbReference type="Rhea" id="RHEA:15889"/>
        <dbReference type="ChEBI" id="CHEBI:15377"/>
        <dbReference type="ChEBI" id="CHEBI:28938"/>
        <dbReference type="ChEBI" id="CHEBI:29985"/>
        <dbReference type="ChEBI" id="CHEBI:58359"/>
        <dbReference type="EC" id="3.5.1.2"/>
    </reaction>
</comment>
<evidence type="ECO:0000313" key="14">
    <source>
        <dbReference type="EMBL" id="GGI04373.1"/>
    </source>
</evidence>